<dbReference type="Pfam" id="PF08555">
    <property type="entry name" value="FAM32A"/>
    <property type="match status" value="1"/>
</dbReference>
<feature type="compositionally biased region" description="Basic residues" evidence="1">
    <location>
        <begin position="23"/>
        <end position="32"/>
    </location>
</feature>
<name>A0AA38VZS8_9PEZI</name>
<evidence type="ECO:0008006" key="4">
    <source>
        <dbReference type="Google" id="ProtNLM"/>
    </source>
</evidence>
<dbReference type="Proteomes" id="UP001174691">
    <property type="component" value="Unassembled WGS sequence"/>
</dbReference>
<gene>
    <name evidence="2" type="ORF">NKR19_g2450</name>
</gene>
<evidence type="ECO:0000256" key="1">
    <source>
        <dbReference type="SAM" id="MobiDB-lite"/>
    </source>
</evidence>
<reference evidence="2" key="1">
    <citation type="submission" date="2022-07" db="EMBL/GenBank/DDBJ databases">
        <title>Fungi with potential for degradation of polypropylene.</title>
        <authorList>
            <person name="Gostincar C."/>
        </authorList>
    </citation>
    <scope>NUCLEOTIDE SEQUENCE</scope>
    <source>
        <strain evidence="2">EXF-13287</strain>
    </source>
</reference>
<dbReference type="PANTHER" id="PTHR13282:SF6">
    <property type="entry name" value="PROTEIN FAM32A"/>
    <property type="match status" value="1"/>
</dbReference>
<protein>
    <recommendedName>
        <fullName evidence="4">DUF1754-domain-containing protein</fullName>
    </recommendedName>
</protein>
<dbReference type="AlphaFoldDB" id="A0AA38VZS8"/>
<dbReference type="InterPro" id="IPR013865">
    <property type="entry name" value="FAM32A"/>
</dbReference>
<feature type="compositionally biased region" description="Basic and acidic residues" evidence="1">
    <location>
        <begin position="47"/>
        <end position="64"/>
    </location>
</feature>
<proteinExistence type="predicted"/>
<feature type="compositionally biased region" description="Basic and acidic residues" evidence="1">
    <location>
        <begin position="80"/>
        <end position="102"/>
    </location>
</feature>
<feature type="region of interest" description="Disordered" evidence="1">
    <location>
        <begin position="1"/>
        <end position="116"/>
    </location>
</feature>
<dbReference type="PANTHER" id="PTHR13282">
    <property type="entry name" value="PROTEIN FAM32A"/>
    <property type="match status" value="1"/>
</dbReference>
<dbReference type="EMBL" id="JANBVN010000025">
    <property type="protein sequence ID" value="KAJ9161209.1"/>
    <property type="molecule type" value="Genomic_DNA"/>
</dbReference>
<evidence type="ECO:0000313" key="3">
    <source>
        <dbReference type="Proteomes" id="UP001174691"/>
    </source>
</evidence>
<accession>A0AA38VZS8</accession>
<evidence type="ECO:0000313" key="2">
    <source>
        <dbReference type="EMBL" id="KAJ9161209.1"/>
    </source>
</evidence>
<organism evidence="2 3">
    <name type="scientific">Coniochaeta hoffmannii</name>
    <dbReference type="NCBI Taxonomy" id="91930"/>
    <lineage>
        <taxon>Eukaryota</taxon>
        <taxon>Fungi</taxon>
        <taxon>Dikarya</taxon>
        <taxon>Ascomycota</taxon>
        <taxon>Pezizomycotina</taxon>
        <taxon>Sordariomycetes</taxon>
        <taxon>Sordariomycetidae</taxon>
        <taxon>Coniochaetales</taxon>
        <taxon>Coniochaetaceae</taxon>
        <taxon>Coniochaeta</taxon>
    </lineage>
</organism>
<dbReference type="GO" id="GO:0005730">
    <property type="term" value="C:nucleolus"/>
    <property type="evidence" value="ECO:0007669"/>
    <property type="project" value="TreeGrafter"/>
</dbReference>
<sequence length="143" mass="15809">MPSDEYSSFGKGALKLKGGGGGKVKKHKKKKDKGSDLEKALSTGEPSAERRDIDAGDKQAEKRAKSGSPVELHDDDDEEGPARQKTEAERRFEEARKKKLLEMSKSAAGRPELLKTHKERVEELNTYLSKLSEHHDMPKIGPG</sequence>
<comment type="caution">
    <text evidence="2">The sequence shown here is derived from an EMBL/GenBank/DDBJ whole genome shotgun (WGS) entry which is preliminary data.</text>
</comment>
<keyword evidence="3" id="KW-1185">Reference proteome</keyword>